<dbReference type="InterPro" id="IPR015267">
    <property type="entry name" value="PPP4R2"/>
</dbReference>
<dbReference type="Pfam" id="PF09184">
    <property type="entry name" value="PPP4R2"/>
    <property type="match status" value="1"/>
</dbReference>
<dbReference type="AlphaFoldDB" id="A0AAJ0BAU6"/>
<name>A0AAJ0BAU6_9PEZI</name>
<feature type="compositionally biased region" description="Polar residues" evidence="2">
    <location>
        <begin position="118"/>
        <end position="130"/>
    </location>
</feature>
<feature type="region of interest" description="Disordered" evidence="2">
    <location>
        <begin position="268"/>
        <end position="558"/>
    </location>
</feature>
<feature type="compositionally biased region" description="Basic and acidic residues" evidence="2">
    <location>
        <begin position="325"/>
        <end position="335"/>
    </location>
</feature>
<feature type="compositionally biased region" description="Gly residues" evidence="2">
    <location>
        <begin position="272"/>
        <end position="284"/>
    </location>
</feature>
<protein>
    <submittedName>
        <fullName evidence="3">Uncharacterized protein</fullName>
    </submittedName>
</protein>
<proteinExistence type="inferred from homology"/>
<dbReference type="PANTHER" id="PTHR16487">
    <property type="entry name" value="PPP4R2-RELATED PROTEIN"/>
    <property type="match status" value="1"/>
</dbReference>
<dbReference type="Proteomes" id="UP001239445">
    <property type="component" value="Unassembled WGS sequence"/>
</dbReference>
<comment type="similarity">
    <text evidence="1">Belongs to the PPP4R2 family.</text>
</comment>
<feature type="compositionally biased region" description="Polar residues" evidence="2">
    <location>
        <begin position="78"/>
        <end position="106"/>
    </location>
</feature>
<keyword evidence="4" id="KW-1185">Reference proteome</keyword>
<feature type="region of interest" description="Disordered" evidence="2">
    <location>
        <begin position="46"/>
        <end position="139"/>
    </location>
</feature>
<sequence length="558" mass="57956">MAAMDEATADVVLIKLAVDGRMDYSQWPELLPFVLARIERNAYEEFRAPQLPPLQARPTEQQRRAPQHRSDPLEVGDSSDTAPSSQENNKENANPPSIGATSSTLQASSSPAPPSSANTFVPPQDGQQQPEPSPPARTLHPDVAALLNEILSYIRSQFDRRPPHTIQRLAELVLRPRQQYRHLVPYLSALDRVVHVTSGADIYPLPPAVPDVGAMSRLANGVEGGGVGVPAPGGSRSLTINTAASAGGNPGSDEALGGALLTPIPWLQRRANGGGSSAGAGGSEDGSSDAGSPSPVSSGSSSGGASSAQQRQTTSPTGTGSGAGRKMDPQVRTESTETIEGPNGMGSIETVSISVNGIPSIGAGVPGRGVTQGELLRQEQRAGVIPLSQLARHGQPMQQQQQQQQQPQPDASDSTSEQQPDEDAPMTNAEETTQPTGDTPEDDEEEVPHARGPEEIGAADTGPQPAGAGPYVTSADGTIDMRGIDVEAAVGRRTNTVRSPEAEQVPRSPKREAEEPLESGEAKKVKEDKEGEGGGEDEISGASTDAAEGDVGVVPSAV</sequence>
<dbReference type="GO" id="GO:0005737">
    <property type="term" value="C:cytoplasm"/>
    <property type="evidence" value="ECO:0007669"/>
    <property type="project" value="TreeGrafter"/>
</dbReference>
<evidence type="ECO:0000256" key="1">
    <source>
        <dbReference type="ARBA" id="ARBA00009207"/>
    </source>
</evidence>
<dbReference type="EMBL" id="MU839839">
    <property type="protein sequence ID" value="KAK1752541.1"/>
    <property type="molecule type" value="Genomic_DNA"/>
</dbReference>
<feature type="compositionally biased region" description="Basic and acidic residues" evidence="2">
    <location>
        <begin position="509"/>
        <end position="532"/>
    </location>
</feature>
<feature type="compositionally biased region" description="Basic and acidic residues" evidence="2">
    <location>
        <begin position="60"/>
        <end position="72"/>
    </location>
</feature>
<comment type="caution">
    <text evidence="3">The sequence shown here is derived from an EMBL/GenBank/DDBJ whole genome shotgun (WGS) entry which is preliminary data.</text>
</comment>
<organism evidence="3 4">
    <name type="scientific">Echria macrotheca</name>
    <dbReference type="NCBI Taxonomy" id="438768"/>
    <lineage>
        <taxon>Eukaryota</taxon>
        <taxon>Fungi</taxon>
        <taxon>Dikarya</taxon>
        <taxon>Ascomycota</taxon>
        <taxon>Pezizomycotina</taxon>
        <taxon>Sordariomycetes</taxon>
        <taxon>Sordariomycetidae</taxon>
        <taxon>Sordariales</taxon>
        <taxon>Schizotheciaceae</taxon>
        <taxon>Echria</taxon>
    </lineage>
</organism>
<accession>A0AAJ0BAU6</accession>
<feature type="compositionally biased region" description="Low complexity" evidence="2">
    <location>
        <begin position="395"/>
        <end position="409"/>
    </location>
</feature>
<evidence type="ECO:0000313" key="3">
    <source>
        <dbReference type="EMBL" id="KAK1752541.1"/>
    </source>
</evidence>
<dbReference type="GO" id="GO:0019888">
    <property type="term" value="F:protein phosphatase regulator activity"/>
    <property type="evidence" value="ECO:0007669"/>
    <property type="project" value="InterPro"/>
</dbReference>
<dbReference type="GO" id="GO:0005634">
    <property type="term" value="C:nucleus"/>
    <property type="evidence" value="ECO:0007669"/>
    <property type="project" value="TreeGrafter"/>
</dbReference>
<dbReference type="PANTHER" id="PTHR16487:SF0">
    <property type="entry name" value="PROTEIN PHOSPHATASE 4 REGULATORY SUBUNIT 2-RELATED"/>
    <property type="match status" value="1"/>
</dbReference>
<reference evidence="3" key="1">
    <citation type="submission" date="2023-06" db="EMBL/GenBank/DDBJ databases">
        <title>Genome-scale phylogeny and comparative genomics of the fungal order Sordariales.</title>
        <authorList>
            <consortium name="Lawrence Berkeley National Laboratory"/>
            <person name="Hensen N."/>
            <person name="Bonometti L."/>
            <person name="Westerberg I."/>
            <person name="Brannstrom I.O."/>
            <person name="Guillou S."/>
            <person name="Cros-Aarteil S."/>
            <person name="Calhoun S."/>
            <person name="Haridas S."/>
            <person name="Kuo A."/>
            <person name="Mondo S."/>
            <person name="Pangilinan J."/>
            <person name="Riley R."/>
            <person name="Labutti K."/>
            <person name="Andreopoulos B."/>
            <person name="Lipzen A."/>
            <person name="Chen C."/>
            <person name="Yanf M."/>
            <person name="Daum C."/>
            <person name="Ng V."/>
            <person name="Clum A."/>
            <person name="Steindorff A."/>
            <person name="Ohm R."/>
            <person name="Martin F."/>
            <person name="Silar P."/>
            <person name="Natvig D."/>
            <person name="Lalanne C."/>
            <person name="Gautier V."/>
            <person name="Ament-Velasquez S.L."/>
            <person name="Kruys A."/>
            <person name="Hutchinson M.I."/>
            <person name="Powell A.J."/>
            <person name="Barry K."/>
            <person name="Miller A.N."/>
            <person name="Grigoriev I.V."/>
            <person name="Debuchy R."/>
            <person name="Gladieux P."/>
            <person name="Thoren M.H."/>
            <person name="Johannesson H."/>
        </authorList>
    </citation>
    <scope>NUCLEOTIDE SEQUENCE</scope>
    <source>
        <strain evidence="3">PSN4</strain>
    </source>
</reference>
<gene>
    <name evidence="3" type="ORF">QBC47DRAFT_416192</name>
</gene>
<evidence type="ECO:0000313" key="4">
    <source>
        <dbReference type="Proteomes" id="UP001239445"/>
    </source>
</evidence>
<dbReference type="GO" id="GO:0030289">
    <property type="term" value="C:protein phosphatase 4 complex"/>
    <property type="evidence" value="ECO:0007669"/>
    <property type="project" value="InterPro"/>
</dbReference>
<evidence type="ECO:0000256" key="2">
    <source>
        <dbReference type="SAM" id="MobiDB-lite"/>
    </source>
</evidence>
<feature type="compositionally biased region" description="Low complexity" evidence="2">
    <location>
        <begin position="288"/>
        <end position="318"/>
    </location>
</feature>